<evidence type="ECO:0000259" key="3">
    <source>
        <dbReference type="PROSITE" id="PS50158"/>
    </source>
</evidence>
<dbReference type="PROSITE" id="PS50158">
    <property type="entry name" value="ZF_CCHC"/>
    <property type="match status" value="1"/>
</dbReference>
<accession>A0A6L2L3M3</accession>
<feature type="compositionally biased region" description="Basic and acidic residues" evidence="2">
    <location>
        <begin position="14"/>
        <end position="25"/>
    </location>
</feature>
<evidence type="ECO:0000256" key="1">
    <source>
        <dbReference type="PROSITE-ProRule" id="PRU00047"/>
    </source>
</evidence>
<dbReference type="InterPro" id="IPR001878">
    <property type="entry name" value="Znf_CCHC"/>
</dbReference>
<dbReference type="EMBL" id="BKCJ010003387">
    <property type="protein sequence ID" value="GEU54774.1"/>
    <property type="molecule type" value="Genomic_DNA"/>
</dbReference>
<proteinExistence type="predicted"/>
<reference evidence="4" key="1">
    <citation type="journal article" date="2019" name="Sci. Rep.">
        <title>Draft genome of Tanacetum cinerariifolium, the natural source of mosquito coil.</title>
        <authorList>
            <person name="Yamashiro T."/>
            <person name="Shiraishi A."/>
            <person name="Satake H."/>
            <person name="Nakayama K."/>
        </authorList>
    </citation>
    <scope>NUCLEOTIDE SEQUENCE</scope>
</reference>
<evidence type="ECO:0000313" key="4">
    <source>
        <dbReference type="EMBL" id="GEU54774.1"/>
    </source>
</evidence>
<dbReference type="SUPFAM" id="SSF57756">
    <property type="entry name" value="Retrovirus zinc finger-like domains"/>
    <property type="match status" value="1"/>
</dbReference>
<feature type="region of interest" description="Disordered" evidence="2">
    <location>
        <begin position="1"/>
        <end position="26"/>
    </location>
</feature>
<dbReference type="GO" id="GO:0008270">
    <property type="term" value="F:zinc ion binding"/>
    <property type="evidence" value="ECO:0007669"/>
    <property type="project" value="UniProtKB-KW"/>
</dbReference>
<keyword evidence="1" id="KW-0862">Zinc</keyword>
<dbReference type="GO" id="GO:0003676">
    <property type="term" value="F:nucleic acid binding"/>
    <property type="evidence" value="ECO:0007669"/>
    <property type="project" value="InterPro"/>
</dbReference>
<keyword evidence="1" id="KW-0479">Metal-binding</keyword>
<name>A0A6L2L3M3_TANCI</name>
<dbReference type="AlphaFoldDB" id="A0A6L2L3M3"/>
<keyword evidence="1" id="KW-0863">Zinc-finger</keyword>
<evidence type="ECO:0000256" key="2">
    <source>
        <dbReference type="SAM" id="MobiDB-lite"/>
    </source>
</evidence>
<organism evidence="4">
    <name type="scientific">Tanacetum cinerariifolium</name>
    <name type="common">Dalmatian daisy</name>
    <name type="synonym">Chrysanthemum cinerariifolium</name>
    <dbReference type="NCBI Taxonomy" id="118510"/>
    <lineage>
        <taxon>Eukaryota</taxon>
        <taxon>Viridiplantae</taxon>
        <taxon>Streptophyta</taxon>
        <taxon>Embryophyta</taxon>
        <taxon>Tracheophyta</taxon>
        <taxon>Spermatophyta</taxon>
        <taxon>Magnoliopsida</taxon>
        <taxon>eudicotyledons</taxon>
        <taxon>Gunneridae</taxon>
        <taxon>Pentapetalae</taxon>
        <taxon>asterids</taxon>
        <taxon>campanulids</taxon>
        <taxon>Asterales</taxon>
        <taxon>Asteraceae</taxon>
        <taxon>Asteroideae</taxon>
        <taxon>Anthemideae</taxon>
        <taxon>Anthemidinae</taxon>
        <taxon>Tanacetum</taxon>
    </lineage>
</organism>
<gene>
    <name evidence="4" type="ORF">Tci_026752</name>
</gene>
<feature type="domain" description="CCHC-type" evidence="3">
    <location>
        <begin position="172"/>
        <end position="186"/>
    </location>
</feature>
<dbReference type="Pfam" id="PF00098">
    <property type="entry name" value="zf-CCHC"/>
    <property type="match status" value="1"/>
</dbReference>
<dbReference type="InterPro" id="IPR036875">
    <property type="entry name" value="Znf_CCHC_sf"/>
</dbReference>
<comment type="caution">
    <text evidence="4">The sequence shown here is derived from an EMBL/GenBank/DDBJ whole genome shotgun (WGS) entry which is preliminary data.</text>
</comment>
<sequence length="246" mass="27180">MIDQALLRNSTNEDGSHSSHEDNRRNVQTKRPCFYVDFMKCQPLNFKGTKGMASKPKTLDESIELANDLMDQKLFTYGKDGGNVNAQGWVYTVGNAEKKGNASMDPDSNVVTALTVPVFRTTNVYHVGFRMLQVAQNPRVQNDGNQNQIGNGNLVAVHAEGNAGGNNGNQIRCYNCRGIGHFTRDCSVRPRRRDDAYLQTQLLIAQNKEAGIQLQAEEYDLMAAARLVLALSAGDNLISSLFSNKH</sequence>
<dbReference type="Gene3D" id="4.10.60.10">
    <property type="entry name" value="Zinc finger, CCHC-type"/>
    <property type="match status" value="1"/>
</dbReference>
<protein>
    <recommendedName>
        <fullName evidence="3">CCHC-type domain-containing protein</fullName>
    </recommendedName>
</protein>